<dbReference type="Proteomes" id="UP000011873">
    <property type="component" value="Unassembled WGS sequence"/>
</dbReference>
<protein>
    <submittedName>
        <fullName evidence="1">Uncharacterized protein</fullName>
    </submittedName>
</protein>
<dbReference type="EMBL" id="ANMU01000153">
    <property type="protein sequence ID" value="EMJ78540.1"/>
    <property type="molecule type" value="Genomic_DNA"/>
</dbReference>
<name>M6BXI6_LEPBO</name>
<dbReference type="AlphaFoldDB" id="M6BXI6"/>
<evidence type="ECO:0000313" key="1">
    <source>
        <dbReference type="EMBL" id="EMJ78540.1"/>
    </source>
</evidence>
<reference evidence="1 2" key="1">
    <citation type="submission" date="2013-01" db="EMBL/GenBank/DDBJ databases">
        <authorList>
            <person name="Harkins D.M."/>
            <person name="Durkin A.S."/>
            <person name="Brinkac L.M."/>
            <person name="Haft D.H."/>
            <person name="Selengut J.D."/>
            <person name="Sanka R."/>
            <person name="DePew J."/>
            <person name="Purushe J."/>
            <person name="Galloway R.L."/>
            <person name="Vinetz J.M."/>
            <person name="Sutton G.G."/>
            <person name="Nierman W.C."/>
            <person name="Fouts D.E."/>
        </authorList>
    </citation>
    <scope>NUCLEOTIDE SEQUENCE [LARGE SCALE GENOMIC DNA]</scope>
    <source>
        <strain evidence="1 2">Sponselee CDC</strain>
    </source>
</reference>
<organism evidence="1 2">
    <name type="scientific">Leptospira borgpetersenii serovar Hardjo-bovis str. Sponselee</name>
    <dbReference type="NCBI Taxonomy" id="1303729"/>
    <lineage>
        <taxon>Bacteria</taxon>
        <taxon>Pseudomonadati</taxon>
        <taxon>Spirochaetota</taxon>
        <taxon>Spirochaetia</taxon>
        <taxon>Leptospirales</taxon>
        <taxon>Leptospiraceae</taxon>
        <taxon>Leptospira</taxon>
    </lineage>
</organism>
<accession>M6BXI6</accession>
<comment type="caution">
    <text evidence="1">The sequence shown here is derived from an EMBL/GenBank/DDBJ whole genome shotgun (WGS) entry which is preliminary data.</text>
</comment>
<sequence>MNKTFISSLEREVNRIRQARSFRFIRSHLKNTLSLLEMRMLIILRYF</sequence>
<evidence type="ECO:0000313" key="2">
    <source>
        <dbReference type="Proteomes" id="UP000011873"/>
    </source>
</evidence>
<proteinExistence type="predicted"/>
<gene>
    <name evidence="1" type="ORF">LEP1GSC016_1867</name>
</gene>